<organism evidence="1 2">
    <name type="scientific">Levilactobacillus koreensis</name>
    <dbReference type="NCBI Taxonomy" id="637971"/>
    <lineage>
        <taxon>Bacteria</taxon>
        <taxon>Bacillati</taxon>
        <taxon>Bacillota</taxon>
        <taxon>Bacilli</taxon>
        <taxon>Lactobacillales</taxon>
        <taxon>Lactobacillaceae</taxon>
        <taxon>Levilactobacillus</taxon>
    </lineage>
</organism>
<dbReference type="RefSeq" id="WP_048735646.1">
    <property type="nucleotide sequence ID" value="NZ_CP012033.1"/>
</dbReference>
<name>A0AAC8UY10_9LACO</name>
<proteinExistence type="predicted"/>
<reference evidence="1 2" key="1">
    <citation type="submission" date="2015-07" db="EMBL/GenBank/DDBJ databases">
        <title>Lactobacillus korensis/26-25/ whole genome sequencing.</title>
        <authorList>
            <person name="Kim M.K."/>
            <person name="Im W.-T."/>
            <person name="Srinivasan S."/>
            <person name="Lee J.-J."/>
        </authorList>
    </citation>
    <scope>NUCLEOTIDE SEQUENCE [LARGE SCALE GENOMIC DNA]</scope>
    <source>
        <strain evidence="1 2">26-25</strain>
    </source>
</reference>
<accession>A0AAC8UY10</accession>
<dbReference type="KEGG" id="lko:ABN16_10285"/>
<keyword evidence="2" id="KW-1185">Reference proteome</keyword>
<protein>
    <submittedName>
        <fullName evidence="1">Uncharacterized protein</fullName>
    </submittedName>
</protein>
<gene>
    <name evidence="1" type="ORF">ABN16_10285</name>
</gene>
<dbReference type="EMBL" id="CP012033">
    <property type="protein sequence ID" value="AKP65350.1"/>
    <property type="molecule type" value="Genomic_DNA"/>
</dbReference>
<dbReference type="AlphaFoldDB" id="A0AAC8UY10"/>
<sequence length="156" mass="18372">MTRTLELEEQSLANGRYWVHYTSGAQLLEVQVDHQQIVVFRRISHKVYRDFVKSRHPDDYYEMKLLKRRHLNLNTVDLTTSEIGAASAKRIALPCGVYVIAMTYDEQLHVLQLTMADHAHQVYSNVSYDEAMGITKTRRVDDYYDDHFDKRKSLMF</sequence>
<dbReference type="Proteomes" id="UP000036000">
    <property type="component" value="Chromosome"/>
</dbReference>
<evidence type="ECO:0000313" key="2">
    <source>
        <dbReference type="Proteomes" id="UP000036000"/>
    </source>
</evidence>
<evidence type="ECO:0000313" key="1">
    <source>
        <dbReference type="EMBL" id="AKP65350.1"/>
    </source>
</evidence>